<dbReference type="EMBL" id="JAHBMH010000034">
    <property type="protein sequence ID" value="KAK1936896.1"/>
    <property type="molecule type" value="Genomic_DNA"/>
</dbReference>
<dbReference type="AlphaFoldDB" id="A0AAD9GEA7"/>
<proteinExistence type="predicted"/>
<name>A0AAD9GEA7_BABDI</name>
<evidence type="ECO:0000259" key="2">
    <source>
        <dbReference type="PROSITE" id="PS51412"/>
    </source>
</evidence>
<organism evidence="3 4">
    <name type="scientific">Babesia divergens</name>
    <dbReference type="NCBI Taxonomy" id="32595"/>
    <lineage>
        <taxon>Eukaryota</taxon>
        <taxon>Sar</taxon>
        <taxon>Alveolata</taxon>
        <taxon>Apicomplexa</taxon>
        <taxon>Aconoidasida</taxon>
        <taxon>Piroplasmida</taxon>
        <taxon>Babesiidae</taxon>
        <taxon>Babesia</taxon>
    </lineage>
</organism>
<reference evidence="3" key="1">
    <citation type="journal article" date="2014" name="Nucleic Acids Res.">
        <title>The evolutionary dynamics of variant antigen genes in Babesia reveal a history of genomic innovation underlying host-parasite interaction.</title>
        <authorList>
            <person name="Jackson A.P."/>
            <person name="Otto T.D."/>
            <person name="Darby A."/>
            <person name="Ramaprasad A."/>
            <person name="Xia D."/>
            <person name="Echaide I.E."/>
            <person name="Farber M."/>
            <person name="Gahlot S."/>
            <person name="Gamble J."/>
            <person name="Gupta D."/>
            <person name="Gupta Y."/>
            <person name="Jackson L."/>
            <person name="Malandrin L."/>
            <person name="Malas T.B."/>
            <person name="Moussa E."/>
            <person name="Nair M."/>
            <person name="Reid A.J."/>
            <person name="Sanders M."/>
            <person name="Sharma J."/>
            <person name="Tracey A."/>
            <person name="Quail M.A."/>
            <person name="Weir W."/>
            <person name="Wastling J.M."/>
            <person name="Hall N."/>
            <person name="Willadsen P."/>
            <person name="Lingelbach K."/>
            <person name="Shiels B."/>
            <person name="Tait A."/>
            <person name="Berriman M."/>
            <person name="Allred D.R."/>
            <person name="Pain A."/>
        </authorList>
    </citation>
    <scope>NUCLEOTIDE SEQUENCE</scope>
    <source>
        <strain evidence="3">1802A</strain>
    </source>
</reference>
<protein>
    <recommendedName>
        <fullName evidence="2">MACPF domain-containing protein</fullName>
    </recommendedName>
</protein>
<reference evidence="3" key="2">
    <citation type="submission" date="2021-05" db="EMBL/GenBank/DDBJ databases">
        <authorList>
            <person name="Pain A."/>
        </authorList>
    </citation>
    <scope>NUCLEOTIDE SEQUENCE</scope>
    <source>
        <strain evidence="3">1802A</strain>
    </source>
</reference>
<feature type="domain" description="MACPF" evidence="2">
    <location>
        <begin position="136"/>
        <end position="460"/>
    </location>
</feature>
<dbReference type="PROSITE" id="PS51412">
    <property type="entry name" value="MACPF_2"/>
    <property type="match status" value="1"/>
</dbReference>
<gene>
    <name evidence="3" type="ORF">X943_003383</name>
</gene>
<evidence type="ECO:0000313" key="4">
    <source>
        <dbReference type="Proteomes" id="UP001195914"/>
    </source>
</evidence>
<accession>A0AAD9GEA7</accession>
<sequence length="460" mass="51391">MKTPNILIAITAICFVYVASCVYVRHVSSTLREQRYKNNAPSLQPLHSAPPEQGNKTVHTGDNKHRPPVYVDVVPDHAYEKDVTNVEVDELPLQSPVPTEGDGQQKRSIQPSSKQSIATDTDKIEGDSDTKEHGTFDERSLESCKQIKGLEYLGIGYDITKSKPFGDEETYVDTGYTQPIIKFTWESHTNSSGAGAPTNVWVRREPACHRGHTAREIESKESIELIVAEDVTSTIGAGLISINHDGHKNSTKQVSGAVKHGKFVLKSQCAVLTAGMLLSVEWDVTSAFRSALKPLLGFPNKDMCHSTKGYQGSGPCTEYYNLWKRFFNSYGTHVISRISMGGKVLHITDNDIVKKEEAKQKTRDTTTNISLGLVKANVETNQEYETALRSTSDQNTSKVFIMGGDTFIDVNTKDGWKNWVESVELNSMPIKIHLAPISNFIPPEIRKDFWYTFNFYKHRT</sequence>
<dbReference type="InterPro" id="IPR020864">
    <property type="entry name" value="MACPF"/>
</dbReference>
<keyword evidence="4" id="KW-1185">Reference proteome</keyword>
<evidence type="ECO:0000313" key="3">
    <source>
        <dbReference type="EMBL" id="KAK1936896.1"/>
    </source>
</evidence>
<dbReference type="Pfam" id="PF01823">
    <property type="entry name" value="MACPF"/>
    <property type="match status" value="1"/>
</dbReference>
<feature type="compositionally biased region" description="Polar residues" evidence="1">
    <location>
        <begin position="106"/>
        <end position="119"/>
    </location>
</feature>
<dbReference type="Proteomes" id="UP001195914">
    <property type="component" value="Unassembled WGS sequence"/>
</dbReference>
<evidence type="ECO:0000256" key="1">
    <source>
        <dbReference type="SAM" id="MobiDB-lite"/>
    </source>
</evidence>
<feature type="compositionally biased region" description="Basic and acidic residues" evidence="1">
    <location>
        <begin position="120"/>
        <end position="138"/>
    </location>
</feature>
<feature type="region of interest" description="Disordered" evidence="1">
    <location>
        <begin position="88"/>
        <end position="138"/>
    </location>
</feature>
<comment type="caution">
    <text evidence="3">The sequence shown here is derived from an EMBL/GenBank/DDBJ whole genome shotgun (WGS) entry which is preliminary data.</text>
</comment>
<feature type="region of interest" description="Disordered" evidence="1">
    <location>
        <begin position="41"/>
        <end position="68"/>
    </location>
</feature>